<sequence length="373" mass="41028">MMNLRDLQRKRRFLSQLALGLGGVSLGAILGKASAAQVCAVPGEEMPQRRVWMTWPTNAVLWRKSLPQLQNEPASLARTIAKYQPLSMISDTEENAKNALDKIGSTRYPVTMINSIPNDDFWLRDNGPIFRKSAGGALDCIDLNFNGWGGKQIAQKDTQVAQKIAAHLGIPITKAGIVGEGGGILQDGEGTLIATESCWVNDNRNPGKSRDQIEAELLRLFGAQKMIWCKGIRGGDITDMHIDASIQFVAPGKLLMHRPPELANDIWAQEARAMHKIMSASTDANGRKFEITLIDEPVKLRSKNPQILRFYINYLAVNGAIISVNFGDEKNDASAKETFQKLYPGRVIEMLELDHLYAGGGGIHCVTQQQPLA</sequence>
<dbReference type="KEGG" id="upv:EJN92_19860"/>
<organism evidence="2 3">
    <name type="scientific">Undibacterium parvum</name>
    <dbReference type="NCBI Taxonomy" id="401471"/>
    <lineage>
        <taxon>Bacteria</taxon>
        <taxon>Pseudomonadati</taxon>
        <taxon>Pseudomonadota</taxon>
        <taxon>Betaproteobacteria</taxon>
        <taxon>Burkholderiales</taxon>
        <taxon>Oxalobacteraceae</taxon>
        <taxon>Undibacterium</taxon>
    </lineage>
</organism>
<accession>A0A3S9HPP3</accession>
<evidence type="ECO:0000313" key="3">
    <source>
        <dbReference type="Proteomes" id="UP000275663"/>
    </source>
</evidence>
<dbReference type="Proteomes" id="UP000275663">
    <property type="component" value="Chromosome"/>
</dbReference>
<dbReference type="GO" id="GO:0004668">
    <property type="term" value="F:protein-arginine deiminase activity"/>
    <property type="evidence" value="ECO:0007669"/>
    <property type="project" value="InterPro"/>
</dbReference>
<dbReference type="InterPro" id="IPR007466">
    <property type="entry name" value="Peptidyl-Arg-deiminase_porph"/>
</dbReference>
<name>A0A3S9HPP3_9BURK</name>
<dbReference type="PANTHER" id="PTHR31377:SF0">
    <property type="entry name" value="AGMATINE DEIMINASE-RELATED"/>
    <property type="match status" value="1"/>
</dbReference>
<dbReference type="EMBL" id="CP034464">
    <property type="protein sequence ID" value="AZP14054.1"/>
    <property type="molecule type" value="Genomic_DNA"/>
</dbReference>
<keyword evidence="1" id="KW-0378">Hydrolase</keyword>
<protein>
    <submittedName>
        <fullName evidence="2">Agmatine deiminase family protein</fullName>
    </submittedName>
</protein>
<evidence type="ECO:0000313" key="2">
    <source>
        <dbReference type="EMBL" id="AZP14054.1"/>
    </source>
</evidence>
<dbReference type="PANTHER" id="PTHR31377">
    <property type="entry name" value="AGMATINE DEIMINASE-RELATED"/>
    <property type="match status" value="1"/>
</dbReference>
<dbReference type="GO" id="GO:0047632">
    <property type="term" value="F:agmatine deiminase activity"/>
    <property type="evidence" value="ECO:0007669"/>
    <property type="project" value="TreeGrafter"/>
</dbReference>
<dbReference type="OrthoDB" id="9808013at2"/>
<dbReference type="Gene3D" id="3.75.10.10">
    <property type="entry name" value="L-arginine/glycine Amidinotransferase, Chain A"/>
    <property type="match status" value="1"/>
</dbReference>
<reference evidence="2 3" key="1">
    <citation type="journal article" date="2011" name="Int. J. Syst. Evol. Microbiol.">
        <title>Description of Undibacterium oligocarboniphilum sp. nov., isolated from purified water, and Undibacterium pigrum strain CCUG 49012 as the type strain of Undibacterium parvum sp. nov., and emended descriptions of the genus Undibacterium and the species Undibacterium pigrum.</title>
        <authorList>
            <person name="Eder W."/>
            <person name="Wanner G."/>
            <person name="Ludwig W."/>
            <person name="Busse H.J."/>
            <person name="Ziemke-Kageler F."/>
            <person name="Lang E."/>
        </authorList>
    </citation>
    <scope>NUCLEOTIDE SEQUENCE [LARGE SCALE GENOMIC DNA]</scope>
    <source>
        <strain evidence="2 3">DSM 23061</strain>
    </source>
</reference>
<keyword evidence="3" id="KW-1185">Reference proteome</keyword>
<proteinExistence type="predicted"/>
<dbReference type="AlphaFoldDB" id="A0A3S9HPP3"/>
<dbReference type="GO" id="GO:0009446">
    <property type="term" value="P:putrescine biosynthetic process"/>
    <property type="evidence" value="ECO:0007669"/>
    <property type="project" value="InterPro"/>
</dbReference>
<evidence type="ECO:0000256" key="1">
    <source>
        <dbReference type="ARBA" id="ARBA00022801"/>
    </source>
</evidence>
<dbReference type="Pfam" id="PF04371">
    <property type="entry name" value="PAD_porph"/>
    <property type="match status" value="1"/>
</dbReference>
<dbReference type="SUPFAM" id="SSF55909">
    <property type="entry name" value="Pentein"/>
    <property type="match status" value="1"/>
</dbReference>
<gene>
    <name evidence="2" type="ORF">EJN92_19860</name>
</gene>